<evidence type="ECO:0000256" key="2">
    <source>
        <dbReference type="ARBA" id="ARBA00007262"/>
    </source>
</evidence>
<name>A0A197JFG8_9FUNG</name>
<evidence type="ECO:0000256" key="5">
    <source>
        <dbReference type="ARBA" id="ARBA00023136"/>
    </source>
</evidence>
<protein>
    <submittedName>
        <fullName evidence="7">Uncharacterized protein</fullName>
    </submittedName>
</protein>
<keyword evidence="3 6" id="KW-0812">Transmembrane</keyword>
<dbReference type="AlphaFoldDB" id="A0A197JFG8"/>
<dbReference type="OrthoDB" id="2445786at2759"/>
<comment type="subcellular location">
    <subcellularLocation>
        <location evidence="1">Membrane</location>
        <topology evidence="1">Multi-pass membrane protein</topology>
    </subcellularLocation>
</comment>
<dbReference type="PANTHER" id="PTHR16932:SF18">
    <property type="entry name" value="INTERFERON, ALPHA-INDUCIBLE PROTEIN 27-LIKE 2"/>
    <property type="match status" value="1"/>
</dbReference>
<evidence type="ECO:0000256" key="1">
    <source>
        <dbReference type="ARBA" id="ARBA00004141"/>
    </source>
</evidence>
<gene>
    <name evidence="7" type="ORF">K457DRAFT_25358</name>
</gene>
<keyword evidence="5 6" id="KW-0472">Membrane</keyword>
<organism evidence="7 8">
    <name type="scientific">Linnemannia elongata AG-77</name>
    <dbReference type="NCBI Taxonomy" id="1314771"/>
    <lineage>
        <taxon>Eukaryota</taxon>
        <taxon>Fungi</taxon>
        <taxon>Fungi incertae sedis</taxon>
        <taxon>Mucoromycota</taxon>
        <taxon>Mortierellomycotina</taxon>
        <taxon>Mortierellomycetes</taxon>
        <taxon>Mortierellales</taxon>
        <taxon>Mortierellaceae</taxon>
        <taxon>Linnemannia</taxon>
    </lineage>
</organism>
<sequence>MAGLVTKASARTEVASIAQKKEALHANANDIISDILGAIGDFLGVIWTILVGIWDLIVNVWNLPGVIWDQLSIFWANLIVFWDQIPWDQVGCVSKYGLIGACYGALGIPFALGIIPRALGFSAGGIIAGSIASMMMAFYAGFTPAVTIADVLCGAGDLLGTIWTSFVGIWDLLVNDWNLPGVIKDQLRVVWANVVVYWDRTMNDWDKSGVFRNQLGVVWANVVVFWDRTVDDLDKSGVIRDQLSVFWAKANVVILRDQISWDHIGRTPKYGLIGACVGAIGLPLLIYIGPFVCGFRKKGISSRSFGSRMMSRYGGDTPGGGHVARMQSIGAKGFPGGFLSKVMIAGAVLGAGLGVYTADLLEFAEMHS</sequence>
<dbReference type="InterPro" id="IPR038213">
    <property type="entry name" value="IFI6/IFI27-like_sf"/>
</dbReference>
<evidence type="ECO:0000313" key="8">
    <source>
        <dbReference type="Proteomes" id="UP000078512"/>
    </source>
</evidence>
<dbReference type="Gene3D" id="6.10.110.10">
    <property type="match status" value="2"/>
</dbReference>
<evidence type="ECO:0000256" key="6">
    <source>
        <dbReference type="SAM" id="Phobius"/>
    </source>
</evidence>
<dbReference type="EMBL" id="KV442128">
    <property type="protein sequence ID" value="OAQ23159.1"/>
    <property type="molecule type" value="Genomic_DNA"/>
</dbReference>
<keyword evidence="8" id="KW-1185">Reference proteome</keyword>
<dbReference type="PANTHER" id="PTHR16932">
    <property type="entry name" value="INTERFERON ALPHA-INDUCIBLE PROTEIN 27"/>
    <property type="match status" value="1"/>
</dbReference>
<dbReference type="Pfam" id="PF06140">
    <property type="entry name" value="Ifi-6-16"/>
    <property type="match status" value="1"/>
</dbReference>
<dbReference type="Proteomes" id="UP000078512">
    <property type="component" value="Unassembled WGS sequence"/>
</dbReference>
<feature type="transmembrane region" description="Helical" evidence="6">
    <location>
        <begin position="121"/>
        <end position="142"/>
    </location>
</feature>
<evidence type="ECO:0000256" key="3">
    <source>
        <dbReference type="ARBA" id="ARBA00022692"/>
    </source>
</evidence>
<dbReference type="InterPro" id="IPR009311">
    <property type="entry name" value="IFI6/IFI27-like"/>
</dbReference>
<evidence type="ECO:0000313" key="7">
    <source>
        <dbReference type="EMBL" id="OAQ23159.1"/>
    </source>
</evidence>
<feature type="transmembrane region" description="Helical" evidence="6">
    <location>
        <begin position="31"/>
        <end position="54"/>
    </location>
</feature>
<feature type="transmembrane region" description="Helical" evidence="6">
    <location>
        <begin position="270"/>
        <end position="295"/>
    </location>
</feature>
<proteinExistence type="inferred from homology"/>
<reference evidence="7 8" key="1">
    <citation type="submission" date="2016-05" db="EMBL/GenBank/DDBJ databases">
        <title>Genome sequencing reveals origins of a unique bacterial endosymbiosis in the earliest lineages of terrestrial Fungi.</title>
        <authorList>
            <consortium name="DOE Joint Genome Institute"/>
            <person name="Uehling J."/>
            <person name="Gryganskyi A."/>
            <person name="Hameed K."/>
            <person name="Tschaplinski T."/>
            <person name="Misztal P."/>
            <person name="Wu S."/>
            <person name="Desiro A."/>
            <person name="Vande Pol N."/>
            <person name="Du Z.-Y."/>
            <person name="Zienkiewicz A."/>
            <person name="Zienkiewicz K."/>
            <person name="Morin E."/>
            <person name="Tisserant E."/>
            <person name="Splivallo R."/>
            <person name="Hainaut M."/>
            <person name="Henrissat B."/>
            <person name="Ohm R."/>
            <person name="Kuo A."/>
            <person name="Yan J."/>
            <person name="Lipzen A."/>
            <person name="Nolan M."/>
            <person name="Labutti K."/>
            <person name="Barry K."/>
            <person name="Goldstein A."/>
            <person name="Labbe J."/>
            <person name="Schadt C."/>
            <person name="Tuskan G."/>
            <person name="Grigoriev I."/>
            <person name="Martin F."/>
            <person name="Vilgalys R."/>
            <person name="Bonito G."/>
        </authorList>
    </citation>
    <scope>NUCLEOTIDE SEQUENCE [LARGE SCALE GENOMIC DNA]</scope>
    <source>
        <strain evidence="7 8">AG-77</strain>
    </source>
</reference>
<evidence type="ECO:0000256" key="4">
    <source>
        <dbReference type="ARBA" id="ARBA00022989"/>
    </source>
</evidence>
<keyword evidence="4 6" id="KW-1133">Transmembrane helix</keyword>
<feature type="transmembrane region" description="Helical" evidence="6">
    <location>
        <begin position="338"/>
        <end position="358"/>
    </location>
</feature>
<accession>A0A197JFG8</accession>
<feature type="transmembrane region" description="Helical" evidence="6">
    <location>
        <begin position="66"/>
        <end position="84"/>
    </location>
</feature>
<comment type="similarity">
    <text evidence="2">Belongs to the IFI6/IFI27 family.</text>
</comment>
<dbReference type="GO" id="GO:0016020">
    <property type="term" value="C:membrane"/>
    <property type="evidence" value="ECO:0007669"/>
    <property type="project" value="UniProtKB-SubCell"/>
</dbReference>
<feature type="transmembrane region" description="Helical" evidence="6">
    <location>
        <begin position="96"/>
        <end position="115"/>
    </location>
</feature>